<reference evidence="2" key="1">
    <citation type="submission" date="2018-05" db="EMBL/GenBank/DDBJ databases">
        <authorList>
            <person name="Lanie J.A."/>
            <person name="Ng W.-L."/>
            <person name="Kazmierczak K.M."/>
            <person name="Andrzejewski T.M."/>
            <person name="Davidsen T.M."/>
            <person name="Wayne K.J."/>
            <person name="Tettelin H."/>
            <person name="Glass J.I."/>
            <person name="Rusch D."/>
            <person name="Podicherti R."/>
            <person name="Tsui H.-C.T."/>
            <person name="Winkler M.E."/>
        </authorList>
    </citation>
    <scope>NUCLEOTIDE SEQUENCE</scope>
</reference>
<dbReference type="InterPro" id="IPR051786">
    <property type="entry name" value="ASN_synthetase/amidase"/>
</dbReference>
<accession>A0A383DRE8</accession>
<sequence length="144" mass="16266">MCGLVGFLYNKDAVDSEISSQLLSMTRSISHRGPDDDGFWIDEKSRVALGHRRLSVLDLSSAGHQPMHSTSGRYVIAFNGEIYNHLNLREKLDSDLDNVIEWIGHSDTETLLSCFEIWGIDVTLEKITGMFSIALYDNEHDSLY</sequence>
<organism evidence="2">
    <name type="scientific">marine metagenome</name>
    <dbReference type="NCBI Taxonomy" id="408172"/>
    <lineage>
        <taxon>unclassified sequences</taxon>
        <taxon>metagenomes</taxon>
        <taxon>ecological metagenomes</taxon>
    </lineage>
</organism>
<protein>
    <recommendedName>
        <fullName evidence="1">Glutamine amidotransferase type-2 domain-containing protein</fullName>
    </recommendedName>
</protein>
<dbReference type="EMBL" id="UINC01219396">
    <property type="protein sequence ID" value="SVE46843.1"/>
    <property type="molecule type" value="Genomic_DNA"/>
</dbReference>
<dbReference type="InterPro" id="IPR017932">
    <property type="entry name" value="GATase_2_dom"/>
</dbReference>
<name>A0A383DRE8_9ZZZZ</name>
<dbReference type="SUPFAM" id="SSF56235">
    <property type="entry name" value="N-terminal nucleophile aminohydrolases (Ntn hydrolases)"/>
    <property type="match status" value="1"/>
</dbReference>
<proteinExistence type="predicted"/>
<dbReference type="AlphaFoldDB" id="A0A383DRE8"/>
<dbReference type="PANTHER" id="PTHR43284:SF1">
    <property type="entry name" value="ASPARAGINE SYNTHETASE"/>
    <property type="match status" value="1"/>
</dbReference>
<dbReference type="Pfam" id="PF13522">
    <property type="entry name" value="GATase_6"/>
    <property type="match status" value="1"/>
</dbReference>
<dbReference type="PANTHER" id="PTHR43284">
    <property type="entry name" value="ASPARAGINE SYNTHETASE (GLUTAMINE-HYDROLYZING)"/>
    <property type="match status" value="1"/>
</dbReference>
<evidence type="ECO:0000259" key="1">
    <source>
        <dbReference type="PROSITE" id="PS51278"/>
    </source>
</evidence>
<dbReference type="Gene3D" id="3.60.20.10">
    <property type="entry name" value="Glutamine Phosphoribosylpyrophosphate, subunit 1, domain 1"/>
    <property type="match status" value="1"/>
</dbReference>
<dbReference type="PROSITE" id="PS51278">
    <property type="entry name" value="GATASE_TYPE_2"/>
    <property type="match status" value="1"/>
</dbReference>
<feature type="domain" description="Glutamine amidotransferase type-2" evidence="1">
    <location>
        <begin position="2"/>
        <end position="144"/>
    </location>
</feature>
<dbReference type="InterPro" id="IPR029055">
    <property type="entry name" value="Ntn_hydrolases_N"/>
</dbReference>
<feature type="non-terminal residue" evidence="2">
    <location>
        <position position="144"/>
    </location>
</feature>
<gene>
    <name evidence="2" type="ORF">METZ01_LOCUS499697</name>
</gene>
<dbReference type="CDD" id="cd00712">
    <property type="entry name" value="AsnB"/>
    <property type="match status" value="1"/>
</dbReference>
<evidence type="ECO:0000313" key="2">
    <source>
        <dbReference type="EMBL" id="SVE46843.1"/>
    </source>
</evidence>
<dbReference type="InterPro" id="IPR033738">
    <property type="entry name" value="AsnB_N"/>
</dbReference>
<dbReference type="GO" id="GO:0005829">
    <property type="term" value="C:cytosol"/>
    <property type="evidence" value="ECO:0007669"/>
    <property type="project" value="TreeGrafter"/>
</dbReference>